<dbReference type="Proteomes" id="UP001212997">
    <property type="component" value="Unassembled WGS sequence"/>
</dbReference>
<accession>A0AAD5UZI2</accession>
<dbReference type="EMBL" id="JANAWD010000286">
    <property type="protein sequence ID" value="KAJ3482150.1"/>
    <property type="molecule type" value="Genomic_DNA"/>
</dbReference>
<gene>
    <name evidence="2" type="ORF">NLI96_g7167</name>
</gene>
<reference evidence="2" key="1">
    <citation type="submission" date="2022-07" db="EMBL/GenBank/DDBJ databases">
        <title>Genome Sequence of Physisporinus lineatus.</title>
        <authorList>
            <person name="Buettner E."/>
        </authorList>
    </citation>
    <scope>NUCLEOTIDE SEQUENCE</scope>
    <source>
        <strain evidence="2">VT162</strain>
    </source>
</reference>
<keyword evidence="3" id="KW-1185">Reference proteome</keyword>
<evidence type="ECO:0008006" key="4">
    <source>
        <dbReference type="Google" id="ProtNLM"/>
    </source>
</evidence>
<dbReference type="AlphaFoldDB" id="A0AAD5UZI2"/>
<feature type="compositionally biased region" description="Low complexity" evidence="1">
    <location>
        <begin position="14"/>
        <end position="25"/>
    </location>
</feature>
<name>A0AAD5UZI2_9APHY</name>
<evidence type="ECO:0000313" key="3">
    <source>
        <dbReference type="Proteomes" id="UP001212997"/>
    </source>
</evidence>
<comment type="caution">
    <text evidence="2">The sequence shown here is derived from an EMBL/GenBank/DDBJ whole genome shotgun (WGS) entry which is preliminary data.</text>
</comment>
<sequence>MISQKRQMSLQYKSPSRNSDTSISSISPLAVPPDITLLCSDGIEISVHGLILSQVSPILRQKVDEVLQVPTEPLPPNRKRKPFCRSVPEVPKDVGPRYLTVSEDSKTWNHLLMFCCPELKPILYSNLNDFKLQTYQKVILAADKYRMVEVLEKIKGYVGGLIYKHLAAKGDPFVLYAIAYGCGLEEEAGCAARETLKHPQDVVSTTDHPVYRHIPGTALHQLLAYRHQCIALIEPLLVSWEELCSSFQGGPSAAKWKNCRERCCTTNEHSVYKTRCAWFAQHLERVKRAYTECTDPSAVVSPTLLNETLAAVSGCKGCTAFVTAEQIVAFNMALKKSLDEFLPLVPLPSIDV</sequence>
<feature type="compositionally biased region" description="Polar residues" evidence="1">
    <location>
        <begin position="1"/>
        <end position="13"/>
    </location>
</feature>
<feature type="region of interest" description="Disordered" evidence="1">
    <location>
        <begin position="1"/>
        <end position="25"/>
    </location>
</feature>
<evidence type="ECO:0000313" key="2">
    <source>
        <dbReference type="EMBL" id="KAJ3482150.1"/>
    </source>
</evidence>
<proteinExistence type="predicted"/>
<evidence type="ECO:0000256" key="1">
    <source>
        <dbReference type="SAM" id="MobiDB-lite"/>
    </source>
</evidence>
<protein>
    <recommendedName>
        <fullName evidence="4">BTB domain-containing protein</fullName>
    </recommendedName>
</protein>
<organism evidence="2 3">
    <name type="scientific">Meripilus lineatus</name>
    <dbReference type="NCBI Taxonomy" id="2056292"/>
    <lineage>
        <taxon>Eukaryota</taxon>
        <taxon>Fungi</taxon>
        <taxon>Dikarya</taxon>
        <taxon>Basidiomycota</taxon>
        <taxon>Agaricomycotina</taxon>
        <taxon>Agaricomycetes</taxon>
        <taxon>Polyporales</taxon>
        <taxon>Meripilaceae</taxon>
        <taxon>Meripilus</taxon>
    </lineage>
</organism>